<keyword evidence="3" id="KW-1003">Cell membrane</keyword>
<evidence type="ECO:0000256" key="3">
    <source>
        <dbReference type="ARBA" id="ARBA00022475"/>
    </source>
</evidence>
<dbReference type="PANTHER" id="PTHR35011:SF10">
    <property type="entry name" value="TRAP TRANSPORTER SMALL PERMEASE PROTEIN"/>
    <property type="match status" value="1"/>
</dbReference>
<keyword evidence="12" id="KW-1185">Reference proteome</keyword>
<evidence type="ECO:0000259" key="10">
    <source>
        <dbReference type="Pfam" id="PF04290"/>
    </source>
</evidence>
<comment type="caution">
    <text evidence="11">The sequence shown here is derived from an EMBL/GenBank/DDBJ whole genome shotgun (WGS) entry which is preliminary data.</text>
</comment>
<dbReference type="EMBL" id="RCNT01000007">
    <property type="protein sequence ID" value="RMA41443.1"/>
    <property type="molecule type" value="Genomic_DNA"/>
</dbReference>
<keyword evidence="2 9" id="KW-0813">Transport</keyword>
<proteinExistence type="inferred from homology"/>
<gene>
    <name evidence="11" type="ORF">D9R08_14085</name>
</gene>
<reference evidence="11 12" key="1">
    <citation type="submission" date="2018-10" db="EMBL/GenBank/DDBJ databases">
        <authorList>
            <person name="Jung H.S."/>
            <person name="Jeon C.O."/>
        </authorList>
    </citation>
    <scope>NUCLEOTIDE SEQUENCE [LARGE SCALE GENOMIC DNA]</scope>
    <source>
        <strain evidence="11 12">MA-7-27</strain>
    </source>
</reference>
<evidence type="ECO:0000313" key="12">
    <source>
        <dbReference type="Proteomes" id="UP000281343"/>
    </source>
</evidence>
<dbReference type="InterPro" id="IPR055348">
    <property type="entry name" value="DctQ"/>
</dbReference>
<comment type="subunit">
    <text evidence="9">The complex comprises the extracytoplasmic solute receptor protein and the two transmembrane proteins.</text>
</comment>
<keyword evidence="7 9" id="KW-0472">Membrane</keyword>
<feature type="transmembrane region" description="Helical" evidence="9">
    <location>
        <begin position="12"/>
        <end position="30"/>
    </location>
</feature>
<keyword evidence="6 9" id="KW-1133">Transmembrane helix</keyword>
<evidence type="ECO:0000256" key="9">
    <source>
        <dbReference type="RuleBase" id="RU369079"/>
    </source>
</evidence>
<feature type="transmembrane region" description="Helical" evidence="9">
    <location>
        <begin position="87"/>
        <end position="110"/>
    </location>
</feature>
<evidence type="ECO:0000256" key="5">
    <source>
        <dbReference type="ARBA" id="ARBA00022692"/>
    </source>
</evidence>
<evidence type="ECO:0000256" key="4">
    <source>
        <dbReference type="ARBA" id="ARBA00022519"/>
    </source>
</evidence>
<dbReference type="InterPro" id="IPR007387">
    <property type="entry name" value="TRAP_DctQ"/>
</dbReference>
<dbReference type="GO" id="GO:0015740">
    <property type="term" value="P:C4-dicarboxylate transport"/>
    <property type="evidence" value="ECO:0007669"/>
    <property type="project" value="TreeGrafter"/>
</dbReference>
<evidence type="ECO:0000256" key="8">
    <source>
        <dbReference type="ARBA" id="ARBA00038436"/>
    </source>
</evidence>
<comment type="subcellular location">
    <subcellularLocation>
        <location evidence="1 9">Cell inner membrane</location>
        <topology evidence="1 9">Multi-pass membrane protein</topology>
    </subcellularLocation>
</comment>
<evidence type="ECO:0000256" key="6">
    <source>
        <dbReference type="ARBA" id="ARBA00022989"/>
    </source>
</evidence>
<keyword evidence="5 9" id="KW-0812">Transmembrane</keyword>
<dbReference type="AlphaFoldDB" id="A0A3L9Y532"/>
<dbReference type="Pfam" id="PF04290">
    <property type="entry name" value="DctQ"/>
    <property type="match status" value="1"/>
</dbReference>
<evidence type="ECO:0000256" key="7">
    <source>
        <dbReference type="ARBA" id="ARBA00023136"/>
    </source>
</evidence>
<dbReference type="Proteomes" id="UP000281343">
    <property type="component" value="Unassembled WGS sequence"/>
</dbReference>
<feature type="transmembrane region" description="Helical" evidence="9">
    <location>
        <begin position="50"/>
        <end position="66"/>
    </location>
</feature>
<evidence type="ECO:0000313" key="11">
    <source>
        <dbReference type="EMBL" id="RMA41443.1"/>
    </source>
</evidence>
<dbReference type="GO" id="GO:0022857">
    <property type="term" value="F:transmembrane transporter activity"/>
    <property type="evidence" value="ECO:0007669"/>
    <property type="project" value="UniProtKB-UniRule"/>
</dbReference>
<dbReference type="PANTHER" id="PTHR35011">
    <property type="entry name" value="2,3-DIKETO-L-GULONATE TRAP TRANSPORTER SMALL PERMEASE PROTEIN YIAM"/>
    <property type="match status" value="1"/>
</dbReference>
<comment type="function">
    <text evidence="9">Part of the tripartite ATP-independent periplasmic (TRAP) transport system.</text>
</comment>
<evidence type="ECO:0000256" key="1">
    <source>
        <dbReference type="ARBA" id="ARBA00004429"/>
    </source>
</evidence>
<feature type="transmembrane region" description="Helical" evidence="9">
    <location>
        <begin position="130"/>
        <end position="150"/>
    </location>
</feature>
<dbReference type="OrthoDB" id="4964541at2"/>
<feature type="domain" description="Tripartite ATP-independent periplasmic transporters DctQ component" evidence="10">
    <location>
        <begin position="29"/>
        <end position="155"/>
    </location>
</feature>
<comment type="similarity">
    <text evidence="8 9">Belongs to the TRAP transporter small permease family.</text>
</comment>
<name>A0A3L9Y532_9RHOB</name>
<dbReference type="RefSeq" id="WP_121898702.1">
    <property type="nucleotide sequence ID" value="NZ_RCNT01000007.1"/>
</dbReference>
<protein>
    <recommendedName>
        <fullName evidence="9">TRAP transporter small permease protein</fullName>
    </recommendedName>
</protein>
<sequence length="158" mass="17019">MRRLGDLHDATSRWLFALAGGALVAAVSLYVFEVIMRYGLGAPTTWSGEAVQYALAAMIFCALPDITRRNAHVAIDIIPDALPVGPAIWLGRFNAMLGAVACGVTGWIVAGEAIRQFERGLMTNAANPIPRWWITTVIAVGFASAAAHFLRQIAGRRQ</sequence>
<accession>A0A3L9Y532</accession>
<evidence type="ECO:0000256" key="2">
    <source>
        <dbReference type="ARBA" id="ARBA00022448"/>
    </source>
</evidence>
<organism evidence="11 12">
    <name type="scientific">Rhodophyticola porphyridii</name>
    <dbReference type="NCBI Taxonomy" id="1852017"/>
    <lineage>
        <taxon>Bacteria</taxon>
        <taxon>Pseudomonadati</taxon>
        <taxon>Pseudomonadota</taxon>
        <taxon>Alphaproteobacteria</taxon>
        <taxon>Rhodobacterales</taxon>
        <taxon>Roseobacteraceae</taxon>
        <taxon>Rhodophyticola</taxon>
    </lineage>
</organism>
<keyword evidence="4 9" id="KW-0997">Cell inner membrane</keyword>
<dbReference type="GO" id="GO:0005886">
    <property type="term" value="C:plasma membrane"/>
    <property type="evidence" value="ECO:0007669"/>
    <property type="project" value="UniProtKB-SubCell"/>
</dbReference>